<reference evidence="2" key="1">
    <citation type="journal article" date="2010" name="Stand. Genomic Sci.">
        <title>Complete genome sequence of Thermocrinis albus type strain (HI 11/12T).</title>
        <authorList>
            <person name="Wirth R."/>
            <person name="Sikorski J."/>
            <person name="Brambilla E."/>
            <person name="Misra M."/>
            <person name="Lapidus A."/>
            <person name="Copeland A."/>
            <person name="Nolan M."/>
            <person name="Lucas S."/>
            <person name="Chen F."/>
            <person name="Tice H."/>
            <person name="Cheng J.F."/>
            <person name="Han C."/>
            <person name="Detter J.C."/>
            <person name="Tapia R."/>
            <person name="Bruce D."/>
            <person name="Goodwin L."/>
            <person name="Pitluck S."/>
            <person name="Pati A."/>
            <person name="Anderson I."/>
            <person name="Ivanova N."/>
            <person name="Mavromatis K."/>
            <person name="Mikhailova N."/>
            <person name="Chen A."/>
            <person name="Palaniappan K."/>
            <person name="Bilek Y."/>
            <person name="Hader T."/>
            <person name="Land M."/>
            <person name="Hauser L."/>
            <person name="Chang Y.J."/>
            <person name="Jeffries C.D."/>
            <person name="Tindall B.J."/>
            <person name="Rohde M."/>
            <person name="Goker M."/>
            <person name="Bristow J."/>
            <person name="Eisen J.A."/>
            <person name="Markowitz V."/>
            <person name="Hugenholtz P."/>
            <person name="Kyrpides N.C."/>
            <person name="Klenk H.P."/>
        </authorList>
    </citation>
    <scope>NUCLEOTIDE SEQUENCE [LARGE SCALE GENOMIC DNA]</scope>
    <source>
        <strain evidence="2">DSM 14484 / JCM 11386 / HI 11/12</strain>
    </source>
</reference>
<dbReference type="SUPFAM" id="SSF140663">
    <property type="entry name" value="TTHA0068-like"/>
    <property type="match status" value="1"/>
</dbReference>
<protein>
    <recommendedName>
        <fullName evidence="3">DUF309 domain-containing protein</fullName>
    </recommendedName>
</protein>
<proteinExistence type="predicted"/>
<dbReference type="RefSeq" id="WP_012991358.1">
    <property type="nucleotide sequence ID" value="NC_013894.1"/>
</dbReference>
<accession>D3SP64</accession>
<dbReference type="KEGG" id="tal:Thal_0316"/>
<keyword evidence="2" id="KW-1185">Reference proteome</keyword>
<dbReference type="Pfam" id="PF03745">
    <property type="entry name" value="DUF309"/>
    <property type="match status" value="1"/>
</dbReference>
<evidence type="ECO:0000313" key="1">
    <source>
        <dbReference type="EMBL" id="ADC88951.1"/>
    </source>
</evidence>
<dbReference type="eggNOG" id="COG1547">
    <property type="taxonomic scope" value="Bacteria"/>
</dbReference>
<organism evidence="1 2">
    <name type="scientific">Thermocrinis albus (strain DSM 14484 / JCM 11386 / HI 11/12)</name>
    <dbReference type="NCBI Taxonomy" id="638303"/>
    <lineage>
        <taxon>Bacteria</taxon>
        <taxon>Pseudomonadati</taxon>
        <taxon>Aquificota</taxon>
        <taxon>Aquificia</taxon>
        <taxon>Aquificales</taxon>
        <taxon>Aquificaceae</taxon>
        <taxon>Thermocrinis</taxon>
    </lineage>
</organism>
<sequence length="116" mass="13929">MMQEERELLRRARELWEEGKFYEAHEVLEDIWRLFPKEDRLSRQCYQGLIRLAIAINHYQQGRRESSLRVLNMCRDQLSSCTPTFRDIDVACLVSWIEEAIETLQRGGNIERFPKL</sequence>
<dbReference type="HOGENOM" id="CLU_125317_1_1_0"/>
<dbReference type="Proteomes" id="UP000002043">
    <property type="component" value="Chromosome"/>
</dbReference>
<dbReference type="AlphaFoldDB" id="D3SP64"/>
<dbReference type="InterPro" id="IPR005500">
    <property type="entry name" value="DUF309"/>
</dbReference>
<name>D3SP64_THEAH</name>
<dbReference type="EMBL" id="CP001931">
    <property type="protein sequence ID" value="ADC88951.1"/>
    <property type="molecule type" value="Genomic_DNA"/>
</dbReference>
<evidence type="ECO:0000313" key="2">
    <source>
        <dbReference type="Proteomes" id="UP000002043"/>
    </source>
</evidence>
<dbReference type="STRING" id="638303.Thal_0316"/>
<evidence type="ECO:0008006" key="3">
    <source>
        <dbReference type="Google" id="ProtNLM"/>
    </source>
</evidence>
<dbReference type="InterPro" id="IPR023203">
    <property type="entry name" value="TTHA0068_sf"/>
</dbReference>
<dbReference type="Gene3D" id="1.10.3450.10">
    <property type="entry name" value="TTHA0068-like"/>
    <property type="match status" value="1"/>
</dbReference>
<gene>
    <name evidence="1" type="ordered locus">Thal_0316</name>
</gene>